<sequence length="548" mass="60009">MSAILSADDLNDFISPGVACIKPVENVSTTADPSADEGQVEIQIDSQGNPLEISQIDGKQTALNPAQISLADCLACSGCITSAEEVLVAQHSHQELLKALESPDSRGKIFVASISQQSRASLATAYNVGVEDMDKSLVNLLVFQMGFKYVVGTSLGRKLSLLNESQNTISKKIKEQNEAGEQVKHPVLSSVCPGWVLYAEKTHPYVLPMISTVKSAQQITGCLVKTLTAQANNVATSQVYHLSIMPCFDKKLESARPELFGDSTPDVDCVLTAKELVTLIDESQGKYQLVPTKQSSHLVEPAIMHSSIDKVYQQFAPPSWPFVQYSWSNDPGSSSGGYAYTYLRLVQDTLVKRGHNRQDFAMKVIQGKNSDVYEMRLLYREEKIASSAIVNGFRNIQNLVRKLKPGNSTTGAGPATKVNPLAARRRARVAAARSESPKAADEVADPSKVDYVEIMACPQGCINGGGQISSPNTETTPEKDWVSEVLSKYNSVPMFDLTLNPQDLIKFTQWSQEFESEFSVSDERLFRTHFNEVEKPSDPTAIMVGSKW</sequence>
<comment type="similarity">
    <text evidence="1">Belongs to the NARF family.</text>
</comment>
<protein>
    <recommendedName>
        <fullName evidence="2">Cytosolic Fe-S cluster assembly factor NAR1</fullName>
    </recommendedName>
    <alternativeName>
        <fullName evidence="3">Cytosolic Fe-S cluster assembly factor nar1</fullName>
    </alternativeName>
    <alternativeName>
        <fullName evidence="6">Nuclear architecture-related protein 1</fullName>
    </alternativeName>
</protein>
<evidence type="ECO:0000256" key="4">
    <source>
        <dbReference type="ARBA" id="ARBA00022485"/>
    </source>
</evidence>
<proteinExistence type="inferred from homology"/>
<keyword evidence="9" id="KW-1185">Reference proteome</keyword>
<gene>
    <name evidence="8" type="ORF">LODBEIA_P07690</name>
</gene>
<dbReference type="GeneID" id="92205965"/>
<keyword evidence="4" id="KW-0408">Iron</keyword>
<dbReference type="Gene3D" id="3.30.70.20">
    <property type="match status" value="1"/>
</dbReference>
<evidence type="ECO:0000256" key="6">
    <source>
        <dbReference type="ARBA" id="ARBA00031269"/>
    </source>
</evidence>
<evidence type="ECO:0000256" key="1">
    <source>
        <dbReference type="ARBA" id="ARBA00006596"/>
    </source>
</evidence>
<dbReference type="Pfam" id="PF02906">
    <property type="entry name" value="Fe_hyd_lg_C"/>
    <property type="match status" value="1"/>
</dbReference>
<dbReference type="InterPro" id="IPR009016">
    <property type="entry name" value="Fe_hydrogenase"/>
</dbReference>
<name>A0ABP0ZHB4_9ASCO</name>
<dbReference type="Gene3D" id="3.40.950.10">
    <property type="entry name" value="Fe-only Hydrogenase (Larger Subunit), Chain L, domain 3"/>
    <property type="match status" value="1"/>
</dbReference>
<evidence type="ECO:0000256" key="3">
    <source>
        <dbReference type="ARBA" id="ARBA00017073"/>
    </source>
</evidence>
<organism evidence="8 9">
    <name type="scientific">Lodderomyces beijingensis</name>
    <dbReference type="NCBI Taxonomy" id="1775926"/>
    <lineage>
        <taxon>Eukaryota</taxon>
        <taxon>Fungi</taxon>
        <taxon>Dikarya</taxon>
        <taxon>Ascomycota</taxon>
        <taxon>Saccharomycotina</taxon>
        <taxon>Pichiomycetes</taxon>
        <taxon>Debaryomycetaceae</taxon>
        <taxon>Candida/Lodderomyces clade</taxon>
        <taxon>Lodderomyces</taxon>
    </lineage>
</organism>
<dbReference type="RefSeq" id="XP_066827707.1">
    <property type="nucleotide sequence ID" value="XM_066976725.1"/>
</dbReference>
<evidence type="ECO:0000313" key="9">
    <source>
        <dbReference type="Proteomes" id="UP001497383"/>
    </source>
</evidence>
<feature type="domain" description="Iron hydrogenase large subunit C-terminal" evidence="7">
    <location>
        <begin position="108"/>
        <end position="465"/>
    </location>
</feature>
<keyword evidence="4" id="KW-0004">4Fe-4S</keyword>
<dbReference type="InterPro" id="IPR004108">
    <property type="entry name" value="Fe_hydrogenase_lsu_C"/>
</dbReference>
<dbReference type="Proteomes" id="UP001497383">
    <property type="component" value="Chromosome 1"/>
</dbReference>
<dbReference type="EMBL" id="OZ022405">
    <property type="protein sequence ID" value="CAK9436211.1"/>
    <property type="molecule type" value="Genomic_DNA"/>
</dbReference>
<dbReference type="Gene3D" id="3.40.50.1780">
    <property type="match status" value="1"/>
</dbReference>
<evidence type="ECO:0000256" key="5">
    <source>
        <dbReference type="ARBA" id="ARBA00023014"/>
    </source>
</evidence>
<evidence type="ECO:0000256" key="2">
    <source>
        <dbReference type="ARBA" id="ARBA00015854"/>
    </source>
</evidence>
<dbReference type="PANTHER" id="PTHR11615">
    <property type="entry name" value="NITRATE, FORMATE, IRON DEHYDROGENASE"/>
    <property type="match status" value="1"/>
</dbReference>
<evidence type="ECO:0000313" key="8">
    <source>
        <dbReference type="EMBL" id="CAK9436211.1"/>
    </source>
</evidence>
<keyword evidence="5" id="KW-0411">Iron-sulfur</keyword>
<accession>A0ABP0ZHB4</accession>
<dbReference type="SUPFAM" id="SSF53920">
    <property type="entry name" value="Fe-only hydrogenase"/>
    <property type="match status" value="1"/>
</dbReference>
<keyword evidence="4" id="KW-0479">Metal-binding</keyword>
<evidence type="ECO:0000259" key="7">
    <source>
        <dbReference type="Pfam" id="PF02906"/>
    </source>
</evidence>
<dbReference type="InterPro" id="IPR050340">
    <property type="entry name" value="Cytosolic_Fe-S_CAF"/>
</dbReference>
<reference evidence="8 9" key="1">
    <citation type="submission" date="2024-03" db="EMBL/GenBank/DDBJ databases">
        <authorList>
            <person name="Brejova B."/>
        </authorList>
    </citation>
    <scope>NUCLEOTIDE SEQUENCE [LARGE SCALE GENOMIC DNA]</scope>
    <source>
        <strain evidence="8 9">CBS 14171</strain>
    </source>
</reference>